<dbReference type="RefSeq" id="WP_148745741.1">
    <property type="nucleotide sequence ID" value="NZ_VSTH01000253.1"/>
</dbReference>
<accession>A0A5S4YB28</accession>
<dbReference type="Pfam" id="PF01527">
    <property type="entry name" value="HTH_Tnp_1"/>
    <property type="match status" value="1"/>
</dbReference>
<dbReference type="Proteomes" id="UP000324797">
    <property type="component" value="Unassembled WGS sequence"/>
</dbReference>
<evidence type="ECO:0000313" key="2">
    <source>
        <dbReference type="Proteomes" id="UP000324797"/>
    </source>
</evidence>
<name>A0A5S4YB28_9BRAD</name>
<organism evidence="1 2">
    <name type="scientific">Bradyrhizobium hipponense</name>
    <dbReference type="NCBI Taxonomy" id="2605638"/>
    <lineage>
        <taxon>Bacteria</taxon>
        <taxon>Pseudomonadati</taxon>
        <taxon>Pseudomonadota</taxon>
        <taxon>Alphaproteobacteria</taxon>
        <taxon>Hyphomicrobiales</taxon>
        <taxon>Nitrobacteraceae</taxon>
        <taxon>Bradyrhizobium</taxon>
    </lineage>
</organism>
<dbReference type="EMBL" id="VSTH01000253">
    <property type="protein sequence ID" value="TYO60894.1"/>
    <property type="molecule type" value="Genomic_DNA"/>
</dbReference>
<dbReference type="SUPFAM" id="SSF48295">
    <property type="entry name" value="TrpR-like"/>
    <property type="match status" value="1"/>
</dbReference>
<dbReference type="InterPro" id="IPR002514">
    <property type="entry name" value="Transposase_8"/>
</dbReference>
<dbReference type="GO" id="GO:0043565">
    <property type="term" value="F:sequence-specific DNA binding"/>
    <property type="evidence" value="ECO:0007669"/>
    <property type="project" value="InterPro"/>
</dbReference>
<reference evidence="1 2" key="1">
    <citation type="submission" date="2019-08" db="EMBL/GenBank/DDBJ databases">
        <title>Bradyrhizobium hipponensis sp. nov., a rhizobium isolated from a Lupinus angustifolius root nodule in Tunisia.</title>
        <authorList>
            <person name="Off K."/>
            <person name="Rejili M."/>
            <person name="Mars M."/>
            <person name="Brachmann A."/>
            <person name="Marin M."/>
        </authorList>
    </citation>
    <scope>NUCLEOTIDE SEQUENCE [LARGE SCALE GENOMIC DNA]</scope>
    <source>
        <strain evidence="2">aSej3</strain>
    </source>
</reference>
<dbReference type="PANTHER" id="PTHR37936">
    <property type="entry name" value="TRANSPOSASE INSC FOR INSERTION ELEMENT IS2A-RELATED"/>
    <property type="match status" value="1"/>
</dbReference>
<dbReference type="AlphaFoldDB" id="A0A5S4YB28"/>
<dbReference type="NCBIfam" id="NF047595">
    <property type="entry name" value="IS66_ISRel24_TnpA"/>
    <property type="match status" value="1"/>
</dbReference>
<dbReference type="InterPro" id="IPR010921">
    <property type="entry name" value="Trp_repressor/repl_initiator"/>
</dbReference>
<dbReference type="GO" id="GO:0004803">
    <property type="term" value="F:transposase activity"/>
    <property type="evidence" value="ECO:0007669"/>
    <property type="project" value="InterPro"/>
</dbReference>
<gene>
    <name evidence="1" type="ORF">FXV83_41230</name>
</gene>
<evidence type="ECO:0000313" key="1">
    <source>
        <dbReference type="EMBL" id="TYO60894.1"/>
    </source>
</evidence>
<protein>
    <submittedName>
        <fullName evidence="1">Transposase</fullName>
    </submittedName>
</protein>
<keyword evidence="2" id="KW-1185">Reference proteome</keyword>
<sequence length="145" mass="15559">MANVMLDARQEGGSYRRVEVITGERRRRRWTGEEKTRIVAESFEEGANISEVARRNGVSRGLLTVWRGQVTAMAGTAPSFVPIQIGAESGAGAAPAQARPLKITAPPTRACGVIEIEVSGARIRVEPGVDAATLYTVLSVLRGDR</sequence>
<dbReference type="PANTHER" id="PTHR37936:SF3">
    <property type="entry name" value="TRANSPOSASE INSC FOR INSERTION ELEMENT IS2A-RELATED"/>
    <property type="match status" value="1"/>
</dbReference>
<comment type="caution">
    <text evidence="1">The sequence shown here is derived from an EMBL/GenBank/DDBJ whole genome shotgun (WGS) entry which is preliminary data.</text>
</comment>
<dbReference type="GO" id="GO:0006313">
    <property type="term" value="P:DNA transposition"/>
    <property type="evidence" value="ECO:0007669"/>
    <property type="project" value="InterPro"/>
</dbReference>
<proteinExistence type="predicted"/>